<feature type="transmembrane region" description="Helical" evidence="7">
    <location>
        <begin position="149"/>
        <end position="173"/>
    </location>
</feature>
<feature type="region of interest" description="Disordered" evidence="6">
    <location>
        <begin position="1467"/>
        <end position="1511"/>
    </location>
</feature>
<evidence type="ECO:0000259" key="8">
    <source>
        <dbReference type="Pfam" id="PF01490"/>
    </source>
</evidence>
<feature type="region of interest" description="Disordered" evidence="6">
    <location>
        <begin position="1092"/>
        <end position="1130"/>
    </location>
</feature>
<feature type="region of interest" description="Disordered" evidence="6">
    <location>
        <begin position="1234"/>
        <end position="1263"/>
    </location>
</feature>
<feature type="compositionally biased region" description="Basic and acidic residues" evidence="6">
    <location>
        <begin position="1106"/>
        <end position="1115"/>
    </location>
</feature>
<feature type="domain" description="Amino acid transporter transmembrane" evidence="8">
    <location>
        <begin position="76"/>
        <end position="466"/>
    </location>
</feature>
<dbReference type="InterPro" id="IPR043519">
    <property type="entry name" value="NT_sf"/>
</dbReference>
<dbReference type="EMBL" id="QKXF01000553">
    <property type="protein sequence ID" value="RQM10746.1"/>
    <property type="molecule type" value="Genomic_DNA"/>
</dbReference>
<evidence type="ECO:0000313" key="11">
    <source>
        <dbReference type="EMBL" id="RQM10746.1"/>
    </source>
</evidence>
<evidence type="ECO:0000256" key="5">
    <source>
        <dbReference type="SAM" id="Coils"/>
    </source>
</evidence>
<feature type="transmembrane region" description="Helical" evidence="7">
    <location>
        <begin position="193"/>
        <end position="214"/>
    </location>
</feature>
<keyword evidence="3 7" id="KW-1133">Transmembrane helix</keyword>
<dbReference type="CDD" id="cd05402">
    <property type="entry name" value="NT_PAP_TUTase"/>
    <property type="match status" value="1"/>
</dbReference>
<evidence type="ECO:0000259" key="9">
    <source>
        <dbReference type="Pfam" id="PF22600"/>
    </source>
</evidence>
<dbReference type="Gene3D" id="1.10.1410.10">
    <property type="match status" value="1"/>
</dbReference>
<evidence type="ECO:0000313" key="12">
    <source>
        <dbReference type="Proteomes" id="UP000282087"/>
    </source>
</evidence>
<keyword evidence="12" id="KW-1185">Reference proteome</keyword>
<feature type="transmembrane region" description="Helical" evidence="7">
    <location>
        <begin position="448"/>
        <end position="470"/>
    </location>
</feature>
<dbReference type="Proteomes" id="UP000286097">
    <property type="component" value="Unassembled WGS sequence"/>
</dbReference>
<name>A0A3M6VBD7_9STRA</name>
<dbReference type="GO" id="GO:1990817">
    <property type="term" value="F:poly(A) RNA polymerase activity"/>
    <property type="evidence" value="ECO:0007669"/>
    <property type="project" value="InterPro"/>
</dbReference>
<feature type="transmembrane region" description="Helical" evidence="7">
    <location>
        <begin position="82"/>
        <end position="101"/>
    </location>
</feature>
<evidence type="ECO:0000313" key="10">
    <source>
        <dbReference type="EMBL" id="RMX62676.1"/>
    </source>
</evidence>
<comment type="subcellular location">
    <subcellularLocation>
        <location evidence="1">Membrane</location>
    </subcellularLocation>
</comment>
<dbReference type="Pfam" id="PF22600">
    <property type="entry name" value="MTPAP-like_central"/>
    <property type="match status" value="1"/>
</dbReference>
<feature type="transmembrane region" description="Helical" evidence="7">
    <location>
        <begin position="308"/>
        <end position="328"/>
    </location>
</feature>
<feature type="transmembrane region" description="Helical" evidence="7">
    <location>
        <begin position="107"/>
        <end position="128"/>
    </location>
</feature>
<evidence type="ECO:0000256" key="2">
    <source>
        <dbReference type="ARBA" id="ARBA00022692"/>
    </source>
</evidence>
<feature type="region of interest" description="Disordered" evidence="6">
    <location>
        <begin position="988"/>
        <end position="1041"/>
    </location>
</feature>
<dbReference type="VEuPathDB" id="FungiDB:DD237_006986"/>
<feature type="compositionally biased region" description="Basic and acidic residues" evidence="6">
    <location>
        <begin position="1308"/>
        <end position="1318"/>
    </location>
</feature>
<feature type="compositionally biased region" description="Polar residues" evidence="6">
    <location>
        <begin position="1497"/>
        <end position="1509"/>
    </location>
</feature>
<evidence type="ECO:0000313" key="13">
    <source>
        <dbReference type="Proteomes" id="UP000286097"/>
    </source>
</evidence>
<sequence>MMAFGDDLDDGMAERLLSGTTDANKSSSSAPFVDDFDLISERETLVFEEDFFRQQQRLGKRGGFFQTYLFEKIQPGSVKGSMFTMTVAIVGAGVLALPYAVQQAGLILGISLIALGAIATNFTLRLLLECSDLGQARSYMDLAMATEGHKLAGFTQLVVCINLFGTSIGYLVGSTELIQLALRTFLGRTSQSIFLDRQTLVLILTGFLVLPLSLLRSLESLRFSSLFSIVCIVFMALVIVIKYFQFVHEGLAPTIEFQIKHLRLFDWRLSHLLRAIPLVVFSFTCHPNVLPIYLVLKRRSSTRMYKVMNRSIGIATAVYSLCGFFVVLTFGEATQSNFLRNNYHGDGAVIAGSLGFGIALILTVPLFVHTLRDNIREALLDNRSLDLVRHAFLSVFLVLSAVLVALGSGDIASVLGVLGATTNPTICFILPAFFVVRLGSKHHRSSQITAVAIAVIMTVVSVLTLTRALGELSVSLRKRRRSCQSNAEKYRVLKWLHSLKSEELASLCCVEDVAFVKTLLHMAARSRGNKPLVQEFQLLPQSISGSTAAQNKRSITKTPLKAAPREFVKRPLVKTIDGDVVTSFHTREYEECCLKLMKGMRVLNALQSCDTVALSMDFFRPVGKGCGTFAADFFHLMNVISCGDFLMDCPSDTTLKHRIWAETKWLKEQGYYSLQALFVNQIELNIWASWKQHKKDVTTKIPLQGLASKTYLMHEWERASIDQKDAALRVLRSKTMGHLRDLTEPVPVQAAGAAKFQAARLSLESLLCILTVHQQARQQANHGISVDTCFTCAFEEAVIYPQAAVIKLLLAEHLQEQCSLLLCERLTKEEEIAAASSMSVSVTFIDKVGTMDDGTKVKAKCANHSQRRRASRKRMLKLRRREGENRAILQERFSCVLRELREHCCRKQEEAMACVDKVQLDVIDTVVDGNQLISDGWSISTERCIKNNGRPRQNRKNKKTRKKAGTAKVAAGLGNSSMGEKTLLVTLPQPVKVLDKPHSRRPSGEDDASERSAATAGSDSSLSQRDKPLAGCDMESGSMHDDGPSLSFFSNVGSTGIPTSSISSASALPLPTFGSQQLYSSSATTPFYLSLTPREPYEQSSPVSRRGIEDDRRNETCPAGSESTSHGVPVTSETSNFEWFMPSVFSFQASAQRKYSPTPGLDWHFNHWQFKAPDGNVLDKEASPSTTRGAGLDPSPPPSSSSSGSSASSRFANARISGLTKKYSLASFSEIDGMDSSRRGSANVDPDNPGLTVTSIRENGDGASVTVDSDNKSDFLYREGGFFDRQRALKRRRRPWPYSYAQEESDSADEHDPRKDGRSNMYGNSKRCIDASQKGDTWTDCVHCCKCACHHAARLRNKRLEYTEDSDADSGINNEINGCEDQHFTAPSSFSLKAFQSGLDVKITMALERITLLEEKLVETTKVMDEHTVSASSEIATLKQTMAMLTAQLHNTENDIQEFQLQQSVPANTSGLDDMSMGHVSSCNSPPAPFSPAPSSLNQQAESTQTTVPTFPEAYAPTNSVMGPFVSVPLSVLPPRSKLHWDLCEFAAQLQVDSDSRLPAQLAAQRLCMATVQSLWPRAQVRPYGSHVSRLVLPSSDVDLVICLPKVRRDAPADAAGMLEGRNAIKETWQQNLARKLKQEPWVVRDSVKTLPHAAVPIITLLTAPPYNVRLDISFEGPGHNGLATNEVVLALLHEFPPLAPMMLILKSFAIDRGLAVAYSGGLSSYALLLLVTRYLQEHSDTMPNGFANASRAVQHSLSTVQAGVADFGLMLMGFLDFYGNRFDPRTTGISVASRCFLNRESTFMAGPGTPGMGDPHHVPHQYQQQYAADDAAVDDRTSQYGYGQHWQVPAQPHMQTLPPHSEAASAQGSRRYGYRSSLDLPASRELDGMSAATGLLDYQQLQQQTYDPHKFDPVFIEDPLCPSNNVGRNCFRVMQIRRAFSAAHLALLTASRDPAVFADNRIGLVAGVALHPDNILRAILGAGAPVNAKPDAATSAAVGATSYSGAEHPYAFHSYNQQQNQQQYAYHHHHHQPPQLSYDHTGIPPPRSVSAHRNEPTSRRHSESESEKLTTASATSTASRNDRTRKGHMGSPGLIPQSDSGNDPSKVQVHLLRPVSTDHGRQPRRLASLKQINNQQTTNVLSRKNSERSLSFADVVRDGGGTNGASVTVSKTPLLAIARPPRFSRDDMALEESINERRETKDDSELK</sequence>
<feature type="compositionally biased region" description="Polar residues" evidence="6">
    <location>
        <begin position="1121"/>
        <end position="1130"/>
    </location>
</feature>
<dbReference type="SUPFAM" id="SSF81301">
    <property type="entry name" value="Nucleotidyltransferase"/>
    <property type="match status" value="1"/>
</dbReference>
<evidence type="ECO:0000256" key="7">
    <source>
        <dbReference type="SAM" id="Phobius"/>
    </source>
</evidence>
<dbReference type="SUPFAM" id="SSF81631">
    <property type="entry name" value="PAP/OAS1 substrate-binding domain"/>
    <property type="match status" value="1"/>
</dbReference>
<keyword evidence="4 7" id="KW-0472">Membrane</keyword>
<feature type="region of interest" description="Disordered" evidence="6">
    <location>
        <begin position="946"/>
        <end position="973"/>
    </location>
</feature>
<evidence type="ECO:0000256" key="1">
    <source>
        <dbReference type="ARBA" id="ARBA00004370"/>
    </source>
</evidence>
<dbReference type="GO" id="GO:0005730">
    <property type="term" value="C:nucleolus"/>
    <property type="evidence" value="ECO:0007669"/>
    <property type="project" value="TreeGrafter"/>
</dbReference>
<evidence type="ECO:0000256" key="4">
    <source>
        <dbReference type="ARBA" id="ARBA00023136"/>
    </source>
</evidence>
<feature type="compositionally biased region" description="Low complexity" evidence="6">
    <location>
        <begin position="2070"/>
        <end position="2080"/>
    </location>
</feature>
<organism evidence="10 12">
    <name type="scientific">Peronospora effusa</name>
    <dbReference type="NCBI Taxonomy" id="542832"/>
    <lineage>
        <taxon>Eukaryota</taxon>
        <taxon>Sar</taxon>
        <taxon>Stramenopiles</taxon>
        <taxon>Oomycota</taxon>
        <taxon>Peronosporomycetes</taxon>
        <taxon>Peronosporales</taxon>
        <taxon>Peronosporaceae</taxon>
        <taxon>Peronospora</taxon>
    </lineage>
</organism>
<accession>A0A3M6VBD7</accession>
<dbReference type="Gene3D" id="3.30.460.10">
    <property type="entry name" value="Beta Polymerase, domain 2"/>
    <property type="match status" value="1"/>
</dbReference>
<dbReference type="GO" id="GO:0031123">
    <property type="term" value="P:RNA 3'-end processing"/>
    <property type="evidence" value="ECO:0007669"/>
    <property type="project" value="TreeGrafter"/>
</dbReference>
<dbReference type="PANTHER" id="PTHR23092:SF48">
    <property type="entry name" value="NUCLEOTIDYLTRANSFERASE FAMILY PROTEIN"/>
    <property type="match status" value="1"/>
</dbReference>
<feature type="transmembrane region" description="Helical" evidence="7">
    <location>
        <begin position="412"/>
        <end position="436"/>
    </location>
</feature>
<feature type="compositionally biased region" description="Basic residues" evidence="6">
    <location>
        <begin position="952"/>
        <end position="965"/>
    </location>
</feature>
<reference evidence="12 13" key="1">
    <citation type="submission" date="2018-06" db="EMBL/GenBank/DDBJ databases">
        <title>Comparative genomics of downy mildews reveals potential adaptations to biotrophy.</title>
        <authorList>
            <person name="Fletcher K."/>
            <person name="Klosterman S.J."/>
            <person name="Derevnina L."/>
            <person name="Martin F."/>
            <person name="Koike S."/>
            <person name="Reyes Chin-Wo S."/>
            <person name="Mou B."/>
            <person name="Michelmore R."/>
        </authorList>
    </citation>
    <scope>NUCLEOTIDE SEQUENCE [LARGE SCALE GENOMIC DNA]</scope>
    <source>
        <strain evidence="11 13">R13</strain>
        <strain evidence="10 12">R14</strain>
    </source>
</reference>
<feature type="region of interest" description="Disordered" evidence="6">
    <location>
        <begin position="1174"/>
        <end position="1208"/>
    </location>
</feature>
<dbReference type="GO" id="GO:0043634">
    <property type="term" value="P:polyadenylation-dependent ncRNA catabolic process"/>
    <property type="evidence" value="ECO:0007669"/>
    <property type="project" value="TreeGrafter"/>
</dbReference>
<feature type="compositionally biased region" description="Basic and acidic residues" evidence="6">
    <location>
        <begin position="2053"/>
        <end position="2069"/>
    </location>
</feature>
<dbReference type="GO" id="GO:0003729">
    <property type="term" value="F:mRNA binding"/>
    <property type="evidence" value="ECO:0007669"/>
    <property type="project" value="TreeGrafter"/>
</dbReference>
<dbReference type="GO" id="GO:0046872">
    <property type="term" value="F:metal ion binding"/>
    <property type="evidence" value="ECO:0007669"/>
    <property type="project" value="UniProtKB-KW"/>
</dbReference>
<evidence type="ECO:0000256" key="3">
    <source>
        <dbReference type="ARBA" id="ARBA00022989"/>
    </source>
</evidence>
<feature type="transmembrane region" description="Helical" evidence="7">
    <location>
        <begin position="275"/>
        <end position="296"/>
    </location>
</feature>
<feature type="coiled-coil region" evidence="5">
    <location>
        <begin position="1435"/>
        <end position="1462"/>
    </location>
</feature>
<feature type="transmembrane region" description="Helical" evidence="7">
    <location>
        <begin position="348"/>
        <end position="367"/>
    </location>
</feature>
<dbReference type="Proteomes" id="UP000282087">
    <property type="component" value="Unassembled WGS sequence"/>
</dbReference>
<gene>
    <name evidence="11" type="ORF">DD237_006986</name>
    <name evidence="10" type="ORF">DD238_007786</name>
</gene>
<dbReference type="InterPro" id="IPR045862">
    <property type="entry name" value="Trf4-like"/>
</dbReference>
<feature type="region of interest" description="Disordered" evidence="6">
    <location>
        <begin position="2187"/>
        <end position="2208"/>
    </location>
</feature>
<keyword evidence="2 7" id="KW-0812">Transmembrane</keyword>
<feature type="region of interest" description="Disordered" evidence="6">
    <location>
        <begin position="1298"/>
        <end position="1321"/>
    </location>
</feature>
<dbReference type="InterPro" id="IPR054708">
    <property type="entry name" value="MTPAP-like_central"/>
</dbReference>
<dbReference type="PANTHER" id="PTHR23092">
    <property type="entry name" value="POLY(A) RNA POLYMERASE"/>
    <property type="match status" value="1"/>
</dbReference>
<proteinExistence type="predicted"/>
<dbReference type="Pfam" id="PF01490">
    <property type="entry name" value="Aa_trans"/>
    <property type="match status" value="1"/>
</dbReference>
<keyword evidence="5" id="KW-0175">Coiled coil</keyword>
<feature type="transmembrane region" description="Helical" evidence="7">
    <location>
        <begin position="226"/>
        <end position="244"/>
    </location>
</feature>
<feature type="region of interest" description="Disordered" evidence="6">
    <location>
        <begin position="2021"/>
        <end position="2107"/>
    </location>
</feature>
<protein>
    <submittedName>
        <fullName evidence="10">Uncharacterized protein</fullName>
    </submittedName>
</protein>
<comment type="caution">
    <text evidence="10">The sequence shown here is derived from an EMBL/GenBank/DDBJ whole genome shotgun (WGS) entry which is preliminary data.</text>
</comment>
<dbReference type="GO" id="GO:0016020">
    <property type="term" value="C:membrane"/>
    <property type="evidence" value="ECO:0007669"/>
    <property type="project" value="UniProtKB-SubCell"/>
</dbReference>
<feature type="domain" description="Poly(A) RNA polymerase mitochondrial-like central palm" evidence="9">
    <location>
        <begin position="1566"/>
        <end position="1677"/>
    </location>
</feature>
<dbReference type="STRING" id="542832.A0A3M6VBD7"/>
<dbReference type="GO" id="GO:0031499">
    <property type="term" value="C:TRAMP complex"/>
    <property type="evidence" value="ECO:0007669"/>
    <property type="project" value="TreeGrafter"/>
</dbReference>
<feature type="transmembrane region" description="Helical" evidence="7">
    <location>
        <begin position="387"/>
        <end position="406"/>
    </location>
</feature>
<evidence type="ECO:0000256" key="6">
    <source>
        <dbReference type="SAM" id="MobiDB-lite"/>
    </source>
</evidence>
<dbReference type="EMBL" id="QLLG01000534">
    <property type="protein sequence ID" value="RMX62676.1"/>
    <property type="molecule type" value="Genomic_DNA"/>
</dbReference>
<dbReference type="InterPro" id="IPR013057">
    <property type="entry name" value="AA_transpt_TM"/>
</dbReference>